<gene>
    <name evidence="1" type="ORF">GCM10008995_08260</name>
</gene>
<evidence type="ECO:0000313" key="1">
    <source>
        <dbReference type="EMBL" id="GGJ00772.1"/>
    </source>
</evidence>
<sequence>MDDALRVGIAVFNAGDHRAAHEAWEEVWLPLDEGAPDERLLHGLIQYTAAVHHARRRNWSGAGRLAGSARRYLADLNADARGVNVGEVRAYLRRLAADPEFAERRRPLALRVDSDAIDPTDLTFENAASAATLLAAEYDAFEASVVADAVRYARAELDRERSATADAGPTRRPQRRDPGFVGMVFDFAADRDRRSLVYDRLRAHVERRRSTERDASGLFE</sequence>
<dbReference type="Proteomes" id="UP000653099">
    <property type="component" value="Unassembled WGS sequence"/>
</dbReference>
<organism evidence="1 2">
    <name type="scientific">Halobellus salinus</name>
    <dbReference type="NCBI Taxonomy" id="931585"/>
    <lineage>
        <taxon>Archaea</taxon>
        <taxon>Methanobacteriati</taxon>
        <taxon>Methanobacteriota</taxon>
        <taxon>Stenosarchaea group</taxon>
        <taxon>Halobacteria</taxon>
        <taxon>Halobacteriales</taxon>
        <taxon>Haloferacaceae</taxon>
        <taxon>Halobellus</taxon>
    </lineage>
</organism>
<proteinExistence type="predicted"/>
<dbReference type="AlphaFoldDB" id="A0A830E8K8"/>
<dbReference type="InterPro" id="IPR005500">
    <property type="entry name" value="DUF309"/>
</dbReference>
<dbReference type="RefSeq" id="WP_188786122.1">
    <property type="nucleotide sequence ID" value="NZ_BMOC01000003.1"/>
</dbReference>
<keyword evidence="2" id="KW-1185">Reference proteome</keyword>
<evidence type="ECO:0000313" key="2">
    <source>
        <dbReference type="Proteomes" id="UP000653099"/>
    </source>
</evidence>
<dbReference type="InterPro" id="IPR023203">
    <property type="entry name" value="TTHA0068_sf"/>
</dbReference>
<accession>A0A830E8K8</accession>
<reference evidence="1" key="2">
    <citation type="submission" date="2020-09" db="EMBL/GenBank/DDBJ databases">
        <authorList>
            <person name="Sun Q."/>
            <person name="Ohkuma M."/>
        </authorList>
    </citation>
    <scope>NUCLEOTIDE SEQUENCE</scope>
    <source>
        <strain evidence="1">JCM 14359</strain>
    </source>
</reference>
<dbReference type="EMBL" id="BMOC01000003">
    <property type="protein sequence ID" value="GGJ00772.1"/>
    <property type="molecule type" value="Genomic_DNA"/>
</dbReference>
<reference evidence="1" key="1">
    <citation type="journal article" date="2014" name="Int. J. Syst. Evol. Microbiol.">
        <title>Complete genome sequence of Corynebacterium casei LMG S-19264T (=DSM 44701T), isolated from a smear-ripened cheese.</title>
        <authorList>
            <consortium name="US DOE Joint Genome Institute (JGI-PGF)"/>
            <person name="Walter F."/>
            <person name="Albersmeier A."/>
            <person name="Kalinowski J."/>
            <person name="Ruckert C."/>
        </authorList>
    </citation>
    <scope>NUCLEOTIDE SEQUENCE</scope>
    <source>
        <strain evidence="1">JCM 14359</strain>
    </source>
</reference>
<dbReference type="PANTHER" id="PTHR34796">
    <property type="entry name" value="EXPRESSED PROTEIN"/>
    <property type="match status" value="1"/>
</dbReference>
<dbReference type="Gene3D" id="1.10.3450.10">
    <property type="entry name" value="TTHA0068-like"/>
    <property type="match status" value="1"/>
</dbReference>
<evidence type="ECO:0008006" key="3">
    <source>
        <dbReference type="Google" id="ProtNLM"/>
    </source>
</evidence>
<dbReference type="Pfam" id="PF03745">
    <property type="entry name" value="DUF309"/>
    <property type="match status" value="1"/>
</dbReference>
<dbReference type="PANTHER" id="PTHR34796:SF1">
    <property type="entry name" value="EXPRESSED PROTEIN"/>
    <property type="match status" value="1"/>
</dbReference>
<name>A0A830E8K8_9EURY</name>
<comment type="caution">
    <text evidence="1">The sequence shown here is derived from an EMBL/GenBank/DDBJ whole genome shotgun (WGS) entry which is preliminary data.</text>
</comment>
<dbReference type="OrthoDB" id="270022at2157"/>
<dbReference type="SUPFAM" id="SSF140663">
    <property type="entry name" value="TTHA0068-like"/>
    <property type="match status" value="1"/>
</dbReference>
<protein>
    <recommendedName>
        <fullName evidence="3">DUF309 domain-containing protein</fullName>
    </recommendedName>
</protein>